<dbReference type="OrthoDB" id="9805460at2"/>
<dbReference type="EMBL" id="VYKK01000026">
    <property type="protein sequence ID" value="KAA8998815.1"/>
    <property type="molecule type" value="Genomic_DNA"/>
</dbReference>
<dbReference type="InterPro" id="IPR001227">
    <property type="entry name" value="Ac_transferase_dom_sf"/>
</dbReference>
<evidence type="ECO:0000313" key="7">
    <source>
        <dbReference type="Proteomes" id="UP000367750"/>
    </source>
</evidence>
<dbReference type="PANTHER" id="PTHR42681:SF1">
    <property type="entry name" value="MALONYL-COA-ACYL CARRIER PROTEIN TRANSACYLASE, MITOCHONDRIAL"/>
    <property type="match status" value="1"/>
</dbReference>
<evidence type="ECO:0000256" key="3">
    <source>
        <dbReference type="ARBA" id="ARBA00023315"/>
    </source>
</evidence>
<comment type="caution">
    <text evidence="6">The sequence shown here is derived from an EMBL/GenBank/DDBJ whole genome shotgun (WGS) entry which is preliminary data.</text>
</comment>
<keyword evidence="3" id="KW-0012">Acyltransferase</keyword>
<comment type="catalytic activity">
    <reaction evidence="4">
        <text>holo-[ACP] + malonyl-CoA = malonyl-[ACP] + CoA</text>
        <dbReference type="Rhea" id="RHEA:41792"/>
        <dbReference type="Rhea" id="RHEA-COMP:9623"/>
        <dbReference type="Rhea" id="RHEA-COMP:9685"/>
        <dbReference type="ChEBI" id="CHEBI:57287"/>
        <dbReference type="ChEBI" id="CHEBI:57384"/>
        <dbReference type="ChEBI" id="CHEBI:64479"/>
        <dbReference type="ChEBI" id="CHEBI:78449"/>
        <dbReference type="EC" id="2.3.1.39"/>
    </reaction>
</comment>
<evidence type="ECO:0000313" key="6">
    <source>
        <dbReference type="EMBL" id="KAA8998815.1"/>
    </source>
</evidence>
<dbReference type="GO" id="GO:0006633">
    <property type="term" value="P:fatty acid biosynthetic process"/>
    <property type="evidence" value="ECO:0007669"/>
    <property type="project" value="TreeGrafter"/>
</dbReference>
<feature type="domain" description="Malonyl-CoA:ACP transacylase (MAT)" evidence="5">
    <location>
        <begin position="6"/>
        <end position="299"/>
    </location>
</feature>
<dbReference type="AlphaFoldDB" id="A0A5J5FXL3"/>
<dbReference type="SUPFAM" id="SSF55048">
    <property type="entry name" value="Probable ACP-binding domain of malonyl-CoA ACP transacylase"/>
    <property type="match status" value="1"/>
</dbReference>
<dbReference type="EC" id="2.3.1.39" evidence="1"/>
<dbReference type="InterPro" id="IPR016035">
    <property type="entry name" value="Acyl_Trfase/lysoPLipase"/>
</dbReference>
<evidence type="ECO:0000256" key="1">
    <source>
        <dbReference type="ARBA" id="ARBA00013258"/>
    </source>
</evidence>
<keyword evidence="7" id="KW-1185">Reference proteome</keyword>
<reference evidence="6 7" key="1">
    <citation type="submission" date="2019-09" db="EMBL/GenBank/DDBJ databases">
        <title>Bacillus ochoae sp. nov., Paenibacillus whitsoniae sp. nov., Paenibacillus spiritus sp. nov. Isolated from the Mars Exploration Rover during spacecraft assembly.</title>
        <authorList>
            <person name="Seuylemezian A."/>
            <person name="Vaishampayan P."/>
        </authorList>
    </citation>
    <scope>NUCLEOTIDE SEQUENCE [LARGE SCALE GENOMIC DNA]</scope>
    <source>
        <strain evidence="6 7">MER_111</strain>
    </source>
</reference>
<dbReference type="SUPFAM" id="SSF52151">
    <property type="entry name" value="FabD/lysophospholipase-like"/>
    <property type="match status" value="1"/>
</dbReference>
<accession>A0A5J5FXL3</accession>
<dbReference type="Gene3D" id="3.40.366.10">
    <property type="entry name" value="Malonyl-Coenzyme A Acyl Carrier Protein, domain 2"/>
    <property type="match status" value="1"/>
</dbReference>
<gene>
    <name evidence="6" type="ORF">F4V43_16440</name>
</gene>
<dbReference type="InterPro" id="IPR050858">
    <property type="entry name" value="Mal-CoA-ACP_Trans/PKS_FabD"/>
</dbReference>
<evidence type="ECO:0000259" key="5">
    <source>
        <dbReference type="SMART" id="SM00827"/>
    </source>
</evidence>
<name>A0A5J5FXL3_9BACL</name>
<evidence type="ECO:0000256" key="4">
    <source>
        <dbReference type="ARBA" id="ARBA00048462"/>
    </source>
</evidence>
<evidence type="ECO:0000256" key="2">
    <source>
        <dbReference type="ARBA" id="ARBA00022679"/>
    </source>
</evidence>
<proteinExistence type="predicted"/>
<dbReference type="Pfam" id="PF00698">
    <property type="entry name" value="Acyl_transf_1"/>
    <property type="match status" value="1"/>
</dbReference>
<keyword evidence="2 6" id="KW-0808">Transferase</keyword>
<dbReference type="Proteomes" id="UP000367750">
    <property type="component" value="Unassembled WGS sequence"/>
</dbReference>
<dbReference type="PANTHER" id="PTHR42681">
    <property type="entry name" value="MALONYL-COA-ACYL CARRIER PROTEIN TRANSACYLASE, MITOCHONDRIAL"/>
    <property type="match status" value="1"/>
</dbReference>
<organism evidence="6 7">
    <name type="scientific">Paenibacillus spiritus</name>
    <dbReference type="NCBI Taxonomy" id="2496557"/>
    <lineage>
        <taxon>Bacteria</taxon>
        <taxon>Bacillati</taxon>
        <taxon>Bacillota</taxon>
        <taxon>Bacilli</taxon>
        <taxon>Bacillales</taxon>
        <taxon>Paenibacillaceae</taxon>
        <taxon>Paenibacillus</taxon>
    </lineage>
</organism>
<dbReference type="GO" id="GO:0004314">
    <property type="term" value="F:[acyl-carrier-protein] S-malonyltransferase activity"/>
    <property type="evidence" value="ECO:0007669"/>
    <property type="project" value="UniProtKB-EC"/>
</dbReference>
<dbReference type="InterPro" id="IPR014043">
    <property type="entry name" value="Acyl_transferase_dom"/>
</dbReference>
<dbReference type="RefSeq" id="WP_150459345.1">
    <property type="nucleotide sequence ID" value="NZ_VYKK01000026.1"/>
</dbReference>
<protein>
    <recommendedName>
        <fullName evidence="1">[acyl-carrier-protein] S-malonyltransferase</fullName>
        <ecNumber evidence="1">2.3.1.39</ecNumber>
    </recommendedName>
</protein>
<dbReference type="SMART" id="SM00827">
    <property type="entry name" value="PKS_AT"/>
    <property type="match status" value="1"/>
</dbReference>
<dbReference type="InterPro" id="IPR016036">
    <property type="entry name" value="Malonyl_transacylase_ACP-bd"/>
</dbReference>
<sequence>MNIALLLAGQGTKFPAETVRTWLEEEDTLALIEQAEAVLGEPVREWFSDDLSKDTRLAQLATYVGSMCMYQLYRKKIGLYPRYVLGHSLGELTALTIAGAWSYEEGLRLVDLRGTAMKTAIGSQESTGMMAIFAPPETVQALVKEGSGIYMANFNSAKQTVIAGGREAIQAFAAANGLEGVVLGVSGAFHTPYMQTAADSVYAALEGWSCQTHLSMHVIGNREAGLYRTERVREEIAAQIVHPVLWKQSVDYALKQGVQRFIDLSPGGMFAGMLAGQAKVDAFHTEALREALAAELKDDLEVDRHYDLFSRALGVIVSTKNGSDDAEAYDHVVVSGYNQIKSQIGKPVTAEEVRRTLELLELILKTKKVPEEQIHYHCRKLAWKAG</sequence>